<feature type="transmembrane region" description="Helical" evidence="2">
    <location>
        <begin position="272"/>
        <end position="291"/>
    </location>
</feature>
<feature type="transmembrane region" description="Helical" evidence="2">
    <location>
        <begin position="391"/>
        <end position="410"/>
    </location>
</feature>
<feature type="compositionally biased region" description="Acidic residues" evidence="1">
    <location>
        <begin position="176"/>
        <end position="187"/>
    </location>
</feature>
<keyword evidence="4" id="KW-1185">Reference proteome</keyword>
<dbReference type="PANTHER" id="PTHR12459">
    <property type="entry name" value="TRANSMEMBRANE PROTEIN 135-RELATED"/>
    <property type="match status" value="1"/>
</dbReference>
<feature type="region of interest" description="Disordered" evidence="1">
    <location>
        <begin position="173"/>
        <end position="201"/>
    </location>
</feature>
<comment type="caution">
    <text evidence="3">The sequence shown here is derived from an EMBL/GenBank/DDBJ whole genome shotgun (WGS) entry which is preliminary data.</text>
</comment>
<sequence length="571" mass="63991">MDTDSEKEDMEAQGGAPYGYPTSCPISPEPEDFLELAPHRPMPRRAMESFENLVALANYQERLKGARKVIWRDKGQPVVQLKTLRDCVEHASTGGFRAATLAFNIRASLNLVLALIRIRKVPRDDRLTLIRHAVFGADSLRFAAMLGTFAGLYKFLLNALPILLPAIKPREPSAFGDDDEEEDEEIELPAPGSAAPRHRQRSARLSASAHAQMVLVRKRTRRWHAALAGAISASLAILWEKRGRRVIIAQQLFVRGMQGTYNSYSERHHFKIPFGSVIVFALACGQIMYSFTMRPDTLPHSYINWIHTASKVPRAGVQINRAAVRNGEMDLAALDKIIAQRDTTHKNLSLLMQLRDDVMAGRPFPLYAPCATIHPAVSSCWTVPLDRFVDVFRWMLPIYSALHFLPAILFRWKMFRADPGRVLVRAGAGSLRSSAFLGVFVVIYQANNCLRTKLWEKISRSPALRRLIPAALANLLISKPVHWVLGFLSGLALLIEDERRRAELAMYVLPKGLESAWVAARGRGLVFRTGNWGESVLTGMGMAMVMSIYQNDPVHLSGLVRRILYQFIGPN</sequence>
<gene>
    <name evidence="3" type="ORF">MYCIT1_LOCUS30482</name>
</gene>
<dbReference type="InterPro" id="IPR026749">
    <property type="entry name" value="Tmem135"/>
</dbReference>
<keyword evidence="2" id="KW-1133">Transmembrane helix</keyword>
<name>A0AAD2HTV5_9AGAR</name>
<reference evidence="3" key="1">
    <citation type="submission" date="2023-11" db="EMBL/GenBank/DDBJ databases">
        <authorList>
            <person name="De Vega J J."/>
            <person name="De Vega J J."/>
        </authorList>
    </citation>
    <scope>NUCLEOTIDE SEQUENCE</scope>
</reference>
<evidence type="ECO:0000313" key="3">
    <source>
        <dbReference type="EMBL" id="CAK5280052.1"/>
    </source>
</evidence>
<keyword evidence="2" id="KW-0812">Transmembrane</keyword>
<accession>A0AAD2HTV5</accession>
<organism evidence="3 4">
    <name type="scientific">Mycena citricolor</name>
    <dbReference type="NCBI Taxonomy" id="2018698"/>
    <lineage>
        <taxon>Eukaryota</taxon>
        <taxon>Fungi</taxon>
        <taxon>Dikarya</taxon>
        <taxon>Basidiomycota</taxon>
        <taxon>Agaricomycotina</taxon>
        <taxon>Agaricomycetes</taxon>
        <taxon>Agaricomycetidae</taxon>
        <taxon>Agaricales</taxon>
        <taxon>Marasmiineae</taxon>
        <taxon>Mycenaceae</taxon>
        <taxon>Mycena</taxon>
    </lineage>
</organism>
<evidence type="ECO:0008006" key="5">
    <source>
        <dbReference type="Google" id="ProtNLM"/>
    </source>
</evidence>
<feature type="transmembrane region" description="Helical" evidence="2">
    <location>
        <begin position="223"/>
        <end position="239"/>
    </location>
</feature>
<evidence type="ECO:0000313" key="4">
    <source>
        <dbReference type="Proteomes" id="UP001295794"/>
    </source>
</evidence>
<feature type="transmembrane region" description="Helical" evidence="2">
    <location>
        <begin position="422"/>
        <end position="447"/>
    </location>
</feature>
<evidence type="ECO:0000256" key="2">
    <source>
        <dbReference type="SAM" id="Phobius"/>
    </source>
</evidence>
<dbReference type="EMBL" id="CAVNYO010000440">
    <property type="protein sequence ID" value="CAK5280052.1"/>
    <property type="molecule type" value="Genomic_DNA"/>
</dbReference>
<evidence type="ECO:0000256" key="1">
    <source>
        <dbReference type="SAM" id="MobiDB-lite"/>
    </source>
</evidence>
<keyword evidence="2" id="KW-0472">Membrane</keyword>
<feature type="compositionally biased region" description="Acidic residues" evidence="1">
    <location>
        <begin position="1"/>
        <end position="11"/>
    </location>
</feature>
<dbReference type="PANTHER" id="PTHR12459:SF6">
    <property type="entry name" value="GB|AAD46013.1"/>
    <property type="match status" value="1"/>
</dbReference>
<dbReference type="Proteomes" id="UP001295794">
    <property type="component" value="Unassembled WGS sequence"/>
</dbReference>
<proteinExistence type="predicted"/>
<feature type="region of interest" description="Disordered" evidence="1">
    <location>
        <begin position="1"/>
        <end position="22"/>
    </location>
</feature>
<protein>
    <recommendedName>
        <fullName evidence="5">Transmembrane protein 135 N-terminal domain-containing protein</fullName>
    </recommendedName>
</protein>
<dbReference type="AlphaFoldDB" id="A0AAD2HTV5"/>